<evidence type="ECO:0000256" key="1">
    <source>
        <dbReference type="SAM" id="MobiDB-lite"/>
    </source>
</evidence>
<sequence>MARLTDDADYDAGEMFKNVSSQLSDPGNQDNYYGRRLRTRGIHRRLLVKPTLESLHPALLLEMKIHTQCMLSSIDIDLNNLLDNEPSTLLSPHSLAHSPFSRPSSSSAVNAKTSATGKTSISGQASPSRLSDLRSCFFGSGPDPVTSTTVASSPFGCILQHHIRQFAAANQQNQHQLSATIPTKKAEISPAVPITTSKTQNDNFIKRGDSLSKAQEVCVHICVYFLIRRKVGFRGISWPTLNESV</sequence>
<dbReference type="EMBL" id="CAAALY010003289">
    <property type="protein sequence ID" value="VEL08168.1"/>
    <property type="molecule type" value="Genomic_DNA"/>
</dbReference>
<protein>
    <submittedName>
        <fullName evidence="2">Uncharacterized protein</fullName>
    </submittedName>
</protein>
<evidence type="ECO:0000313" key="3">
    <source>
        <dbReference type="Proteomes" id="UP000784294"/>
    </source>
</evidence>
<gene>
    <name evidence="2" type="ORF">PXEA_LOCUS1608</name>
</gene>
<organism evidence="2 3">
    <name type="scientific">Protopolystoma xenopodis</name>
    <dbReference type="NCBI Taxonomy" id="117903"/>
    <lineage>
        <taxon>Eukaryota</taxon>
        <taxon>Metazoa</taxon>
        <taxon>Spiralia</taxon>
        <taxon>Lophotrochozoa</taxon>
        <taxon>Platyhelminthes</taxon>
        <taxon>Monogenea</taxon>
        <taxon>Polyopisthocotylea</taxon>
        <taxon>Polystomatidea</taxon>
        <taxon>Polystomatidae</taxon>
        <taxon>Protopolystoma</taxon>
    </lineage>
</organism>
<reference evidence="2" key="1">
    <citation type="submission" date="2018-11" db="EMBL/GenBank/DDBJ databases">
        <authorList>
            <consortium name="Pathogen Informatics"/>
        </authorList>
    </citation>
    <scope>NUCLEOTIDE SEQUENCE</scope>
</reference>
<dbReference type="Proteomes" id="UP000784294">
    <property type="component" value="Unassembled WGS sequence"/>
</dbReference>
<feature type="compositionally biased region" description="Low complexity" evidence="1">
    <location>
        <begin position="98"/>
        <end position="107"/>
    </location>
</feature>
<dbReference type="AlphaFoldDB" id="A0A3S5AYE6"/>
<feature type="compositionally biased region" description="Polar residues" evidence="1">
    <location>
        <begin position="108"/>
        <end position="129"/>
    </location>
</feature>
<proteinExistence type="predicted"/>
<name>A0A3S5AYE6_9PLAT</name>
<feature type="region of interest" description="Disordered" evidence="1">
    <location>
        <begin position="93"/>
        <end position="129"/>
    </location>
</feature>
<comment type="caution">
    <text evidence="2">The sequence shown here is derived from an EMBL/GenBank/DDBJ whole genome shotgun (WGS) entry which is preliminary data.</text>
</comment>
<accession>A0A3S5AYE6</accession>
<keyword evidence="3" id="KW-1185">Reference proteome</keyword>
<evidence type="ECO:0000313" key="2">
    <source>
        <dbReference type="EMBL" id="VEL08168.1"/>
    </source>
</evidence>